<protein>
    <submittedName>
        <fullName evidence="1">Uncharacterized protein</fullName>
    </submittedName>
</protein>
<evidence type="ECO:0000313" key="2">
    <source>
        <dbReference type="Proteomes" id="UP000675121"/>
    </source>
</evidence>
<organism evidence="1 2">
    <name type="scientific">Paraburkholderia domus</name>
    <dbReference type="NCBI Taxonomy" id="2793075"/>
    <lineage>
        <taxon>Bacteria</taxon>
        <taxon>Pseudomonadati</taxon>
        <taxon>Pseudomonadota</taxon>
        <taxon>Betaproteobacteria</taxon>
        <taxon>Burkholderiales</taxon>
        <taxon>Burkholderiaceae</taxon>
        <taxon>Paraburkholderia</taxon>
    </lineage>
</organism>
<comment type="caution">
    <text evidence="1">The sequence shown here is derived from an EMBL/GenBank/DDBJ whole genome shotgun (WGS) entry which is preliminary data.</text>
</comment>
<evidence type="ECO:0000313" key="1">
    <source>
        <dbReference type="EMBL" id="CAE6907611.1"/>
    </source>
</evidence>
<dbReference type="EMBL" id="CAJNAS010000010">
    <property type="protein sequence ID" value="CAE6907611.1"/>
    <property type="molecule type" value="Genomic_DNA"/>
</dbReference>
<proteinExistence type="predicted"/>
<keyword evidence="2" id="KW-1185">Reference proteome</keyword>
<accession>A0A9N8MUN0</accession>
<sequence length="67" mass="7649">MARLSSARDRRKWSLGVAETLRRADQIDGYGLTRVVLALRVRADQLHPDDLAAWLENEAEYPIRTGK</sequence>
<reference evidence="1" key="1">
    <citation type="submission" date="2021-02" db="EMBL/GenBank/DDBJ databases">
        <authorList>
            <person name="Vanwijnsberghe S."/>
        </authorList>
    </citation>
    <scope>NUCLEOTIDE SEQUENCE</scope>
    <source>
        <strain evidence="1">R-70211</strain>
    </source>
</reference>
<name>A0A9N8MUN0_9BURK</name>
<dbReference type="Proteomes" id="UP000675121">
    <property type="component" value="Unassembled WGS sequence"/>
</dbReference>
<gene>
    <name evidence="1" type="ORF">R70211_03693</name>
</gene>
<dbReference type="AlphaFoldDB" id="A0A9N8MUN0"/>